<evidence type="ECO:0000313" key="3">
    <source>
        <dbReference type="Proteomes" id="UP000688947"/>
    </source>
</evidence>
<feature type="domain" description="ZSWIM1/3 RNaseH-like" evidence="1">
    <location>
        <begin position="7"/>
        <end position="39"/>
    </location>
</feature>
<organism evidence="2 3">
    <name type="scientific">Phytophthora cactorum</name>
    <dbReference type="NCBI Taxonomy" id="29920"/>
    <lineage>
        <taxon>Eukaryota</taxon>
        <taxon>Sar</taxon>
        <taxon>Stramenopiles</taxon>
        <taxon>Oomycota</taxon>
        <taxon>Peronosporomycetes</taxon>
        <taxon>Peronosporales</taxon>
        <taxon>Peronosporaceae</taxon>
        <taxon>Phytophthora</taxon>
    </lineage>
</organism>
<evidence type="ECO:0000313" key="2">
    <source>
        <dbReference type="EMBL" id="KAG6947752.1"/>
    </source>
</evidence>
<proteinExistence type="predicted"/>
<dbReference type="InterPro" id="IPR048324">
    <property type="entry name" value="ZSWIM1-3_RNaseH-like"/>
</dbReference>
<comment type="caution">
    <text evidence="2">The sequence shown here is derived from an EMBL/GenBank/DDBJ whole genome shotgun (WGS) entry which is preliminary data.</text>
</comment>
<gene>
    <name evidence="2" type="ORF">JG687_00015905</name>
</gene>
<dbReference type="PANTHER" id="PTHR31569">
    <property type="entry name" value="SWIM-TYPE DOMAIN-CONTAINING PROTEIN"/>
    <property type="match status" value="1"/>
</dbReference>
<dbReference type="Proteomes" id="UP000688947">
    <property type="component" value="Unassembled WGS sequence"/>
</dbReference>
<name>A0A8T1TS29_9STRA</name>
<dbReference type="Pfam" id="PF21056">
    <property type="entry name" value="ZSWIM1-3_RNaseH-like"/>
    <property type="match status" value="1"/>
</dbReference>
<dbReference type="EMBL" id="JAENGZ010001493">
    <property type="protein sequence ID" value="KAG6947752.1"/>
    <property type="molecule type" value="Genomic_DNA"/>
</dbReference>
<accession>A0A8T1TS29</accession>
<dbReference type="AlphaFoldDB" id="A0A8T1TS29"/>
<dbReference type="OrthoDB" id="129621at2759"/>
<dbReference type="InterPro" id="IPR052579">
    <property type="entry name" value="Zinc_finger_SWIM"/>
</dbReference>
<protein>
    <recommendedName>
        <fullName evidence="1">ZSWIM1/3 RNaseH-like domain-containing protein</fullName>
    </recommendedName>
</protein>
<evidence type="ECO:0000259" key="1">
    <source>
        <dbReference type="Pfam" id="PF21056"/>
    </source>
</evidence>
<dbReference type="PANTHER" id="PTHR31569:SF4">
    <property type="entry name" value="SWIM-TYPE DOMAIN-CONTAINING PROTEIN"/>
    <property type="match status" value="1"/>
</dbReference>
<sequence length="155" mass="18103">MYLGRYESNPAWVNIRVVVIDKDFKGEDVLAEAFLNARQILCQFHVIGYLGRQRDHVKKEEVISALQLMMKVESSSTYTAYRQDVMRSLGNDKKDPFLTYFDTNCETYKDEWVGYLRDSLVPLFPRFDAKWTQVERFLLCTRAVLPSALSALVCW</sequence>
<reference evidence="2" key="1">
    <citation type="submission" date="2021-01" db="EMBL/GenBank/DDBJ databases">
        <title>Phytophthora aleatoria, a newly-described species from Pinus radiata is distinct from Phytophthora cactorum isolates based on comparative genomics.</title>
        <authorList>
            <person name="Mcdougal R."/>
            <person name="Panda P."/>
            <person name="Williams N."/>
            <person name="Studholme D.J."/>
        </authorList>
    </citation>
    <scope>NUCLEOTIDE SEQUENCE</scope>
    <source>
        <strain evidence="2">NZFS 3830</strain>
    </source>
</reference>